<evidence type="ECO:0000256" key="1">
    <source>
        <dbReference type="ARBA" id="ARBA00023157"/>
    </source>
</evidence>
<evidence type="ECO:0000256" key="4">
    <source>
        <dbReference type="SAM" id="SignalP"/>
    </source>
</evidence>
<keyword evidence="3" id="KW-0720">Serine protease</keyword>
<keyword evidence="3" id="KW-0378">Hydrolase</keyword>
<dbReference type="GO" id="GO:0006508">
    <property type="term" value="P:proteolysis"/>
    <property type="evidence" value="ECO:0007669"/>
    <property type="project" value="UniProtKB-KW"/>
</dbReference>
<dbReference type="PANTHER" id="PTHR24260:SF136">
    <property type="entry name" value="GH08193P-RELATED"/>
    <property type="match status" value="1"/>
</dbReference>
<dbReference type="SMART" id="SM00020">
    <property type="entry name" value="Tryp_SPc"/>
    <property type="match status" value="1"/>
</dbReference>
<dbReference type="VEuPathDB" id="VectorBase:CSON001536"/>
<accession>A0A336MGW2</accession>
<dbReference type="InterPro" id="IPR009003">
    <property type="entry name" value="Peptidase_S1_PA"/>
</dbReference>
<feature type="domain" description="Peptidase S1" evidence="5">
    <location>
        <begin position="24"/>
        <end position="275"/>
    </location>
</feature>
<dbReference type="InterPro" id="IPR043504">
    <property type="entry name" value="Peptidase_S1_PA_chymotrypsin"/>
</dbReference>
<evidence type="ECO:0000313" key="6">
    <source>
        <dbReference type="EMBL" id="SSX09899.1"/>
    </source>
</evidence>
<sequence length="300" mass="33712">MLLLVILFSCIFPSSFSYQKKPLIYNAPTANKGEFPSTVFVKIYRRYNDESTFFVCGGTLLTYRIVLTAAHCLVARSVNGTHKRFPKVGVFAGGTYINSFNEYILASNSLIPRIYKRNLTENVLMNDYALLVLEKAFTKSSVIGLAKLPELIPGKDDVVTAVGWGERENGKPSEYQRYVHMKIVDDQDCKDRKAKYKSKWSVFCAKSFDPKQGVCRGDSGGPLYHKDTNVVVGVISQAIGNQEVCLTEKHAIATNIFYYQLSIRKIIEEVVQKLNNAGKGKTLSSKSLYIGRDEFQCISY</sequence>
<feature type="chain" id="PRO_5033343220" evidence="4">
    <location>
        <begin position="18"/>
        <end position="300"/>
    </location>
</feature>
<organism evidence="7">
    <name type="scientific">Culicoides sonorensis</name>
    <name type="common">Biting midge</name>
    <dbReference type="NCBI Taxonomy" id="179676"/>
    <lineage>
        <taxon>Eukaryota</taxon>
        <taxon>Metazoa</taxon>
        <taxon>Ecdysozoa</taxon>
        <taxon>Arthropoda</taxon>
        <taxon>Hexapoda</taxon>
        <taxon>Insecta</taxon>
        <taxon>Pterygota</taxon>
        <taxon>Neoptera</taxon>
        <taxon>Endopterygota</taxon>
        <taxon>Diptera</taxon>
        <taxon>Nematocera</taxon>
        <taxon>Chironomoidea</taxon>
        <taxon>Ceratopogonidae</taxon>
        <taxon>Ceratopogoninae</taxon>
        <taxon>Culicoides</taxon>
        <taxon>Monoculicoides</taxon>
    </lineage>
</organism>
<dbReference type="InterPro" id="IPR018114">
    <property type="entry name" value="TRYPSIN_HIS"/>
</dbReference>
<dbReference type="GO" id="GO:0004252">
    <property type="term" value="F:serine-type endopeptidase activity"/>
    <property type="evidence" value="ECO:0007669"/>
    <property type="project" value="InterPro"/>
</dbReference>
<dbReference type="Gene3D" id="2.40.10.10">
    <property type="entry name" value="Trypsin-like serine proteases"/>
    <property type="match status" value="1"/>
</dbReference>
<dbReference type="Pfam" id="PF00089">
    <property type="entry name" value="Trypsin"/>
    <property type="match status" value="1"/>
</dbReference>
<name>A0A336MGW2_CULSO</name>
<evidence type="ECO:0000256" key="3">
    <source>
        <dbReference type="RuleBase" id="RU363034"/>
    </source>
</evidence>
<keyword evidence="3" id="KW-0645">Protease</keyword>
<evidence type="ECO:0000313" key="7">
    <source>
        <dbReference type="EMBL" id="SSX29622.1"/>
    </source>
</evidence>
<reference evidence="7" key="2">
    <citation type="submission" date="2018-07" db="EMBL/GenBank/DDBJ databases">
        <authorList>
            <person name="Quirk P.G."/>
            <person name="Krulwich T.A."/>
        </authorList>
    </citation>
    <scope>NUCLEOTIDE SEQUENCE</scope>
</reference>
<evidence type="ECO:0000256" key="2">
    <source>
        <dbReference type="ARBA" id="ARBA00024195"/>
    </source>
</evidence>
<dbReference type="InterPro" id="IPR001314">
    <property type="entry name" value="Peptidase_S1A"/>
</dbReference>
<feature type="signal peptide" evidence="4">
    <location>
        <begin position="1"/>
        <end position="17"/>
    </location>
</feature>
<gene>
    <name evidence="7" type="primary">CSON001536</name>
</gene>
<dbReference type="AlphaFoldDB" id="A0A336MGW2"/>
<dbReference type="InterPro" id="IPR033116">
    <property type="entry name" value="TRYPSIN_SER"/>
</dbReference>
<keyword evidence="1" id="KW-1015">Disulfide bond</keyword>
<dbReference type="InterPro" id="IPR051333">
    <property type="entry name" value="CLIP_Serine_Protease"/>
</dbReference>
<dbReference type="SUPFAM" id="SSF50494">
    <property type="entry name" value="Trypsin-like serine proteases"/>
    <property type="match status" value="1"/>
</dbReference>
<keyword evidence="4" id="KW-0732">Signal</keyword>
<dbReference type="InterPro" id="IPR001254">
    <property type="entry name" value="Trypsin_dom"/>
</dbReference>
<protein>
    <submittedName>
        <fullName evidence="7">CSON001536 protein</fullName>
    </submittedName>
</protein>
<dbReference type="EMBL" id="UFQT01001243">
    <property type="protein sequence ID" value="SSX29622.1"/>
    <property type="molecule type" value="Genomic_DNA"/>
</dbReference>
<dbReference type="PROSITE" id="PS00134">
    <property type="entry name" value="TRYPSIN_HIS"/>
    <property type="match status" value="1"/>
</dbReference>
<proteinExistence type="inferred from homology"/>
<dbReference type="PROSITE" id="PS00135">
    <property type="entry name" value="TRYPSIN_SER"/>
    <property type="match status" value="1"/>
</dbReference>
<comment type="similarity">
    <text evidence="2">Belongs to the peptidase S1 family. CLIP subfamily.</text>
</comment>
<dbReference type="EMBL" id="UFQS01001243">
    <property type="protein sequence ID" value="SSX09899.1"/>
    <property type="molecule type" value="Genomic_DNA"/>
</dbReference>
<reference evidence="6" key="1">
    <citation type="submission" date="2018-04" db="EMBL/GenBank/DDBJ databases">
        <authorList>
            <person name="Go L.Y."/>
            <person name="Mitchell J.A."/>
        </authorList>
    </citation>
    <scope>NUCLEOTIDE SEQUENCE</scope>
    <source>
        <tissue evidence="6">Whole organism</tissue>
    </source>
</reference>
<dbReference type="PANTHER" id="PTHR24260">
    <property type="match status" value="1"/>
</dbReference>
<dbReference type="PRINTS" id="PR00722">
    <property type="entry name" value="CHYMOTRYPSIN"/>
</dbReference>
<evidence type="ECO:0000259" key="5">
    <source>
        <dbReference type="PROSITE" id="PS50240"/>
    </source>
</evidence>
<dbReference type="PROSITE" id="PS50240">
    <property type="entry name" value="TRYPSIN_DOM"/>
    <property type="match status" value="1"/>
</dbReference>